<dbReference type="Proteomes" id="UP000229615">
    <property type="component" value="Unassembled WGS sequence"/>
</dbReference>
<accession>A0A2H0UQX4</accession>
<evidence type="ECO:0000313" key="2">
    <source>
        <dbReference type="Proteomes" id="UP000229615"/>
    </source>
</evidence>
<proteinExistence type="predicted"/>
<protein>
    <submittedName>
        <fullName evidence="1">Uncharacterized protein</fullName>
    </submittedName>
</protein>
<dbReference type="AlphaFoldDB" id="A0A2H0UQX4"/>
<name>A0A2H0UQX4_9BACT</name>
<comment type="caution">
    <text evidence="1">The sequence shown here is derived from an EMBL/GenBank/DDBJ whole genome shotgun (WGS) entry which is preliminary data.</text>
</comment>
<dbReference type="EMBL" id="PFBB01000004">
    <property type="protein sequence ID" value="PIR88783.1"/>
    <property type="molecule type" value="Genomic_DNA"/>
</dbReference>
<organism evidence="1 2">
    <name type="scientific">Candidatus Harrisonbacteria bacterium CG10_big_fil_rev_8_21_14_0_10_44_23</name>
    <dbReference type="NCBI Taxonomy" id="1974585"/>
    <lineage>
        <taxon>Bacteria</taxon>
        <taxon>Candidatus Harrisoniibacteriota</taxon>
    </lineage>
</organism>
<sequence length="79" mass="8417">MKTQVAIATQDQKRRVAEATGISLAMEKIQASLTDQYLQYLAIEAQKMMAGSPNNTVVYIPVGEMGVPLVGTMSATAGK</sequence>
<reference evidence="2" key="1">
    <citation type="submission" date="2017-09" db="EMBL/GenBank/DDBJ databases">
        <title>Depth-based differentiation of microbial function through sediment-hosted aquifers and enrichment of novel symbionts in the deep terrestrial subsurface.</title>
        <authorList>
            <person name="Probst A.J."/>
            <person name="Ladd B."/>
            <person name="Jarett J.K."/>
            <person name="Geller-Mcgrath D.E."/>
            <person name="Sieber C.M.K."/>
            <person name="Emerson J.B."/>
            <person name="Anantharaman K."/>
            <person name="Thomas B.C."/>
            <person name="Malmstrom R."/>
            <person name="Stieglmeier M."/>
            <person name="Klingl A."/>
            <person name="Woyke T."/>
            <person name="Ryan C.M."/>
            <person name="Banfield J.F."/>
        </authorList>
    </citation>
    <scope>NUCLEOTIDE SEQUENCE [LARGE SCALE GENOMIC DNA]</scope>
</reference>
<evidence type="ECO:0000313" key="1">
    <source>
        <dbReference type="EMBL" id="PIR88783.1"/>
    </source>
</evidence>
<gene>
    <name evidence="1" type="ORF">COU09_00370</name>
</gene>